<dbReference type="EMBL" id="FQXS01000016">
    <property type="protein sequence ID" value="SHH93220.1"/>
    <property type="molecule type" value="Genomic_DNA"/>
</dbReference>
<sequence>MEAFSLFPEMGLLNDNHNGFYRRVSSLSIRERRDMKERKVITAKETTGFDFGGLAVQWKIEGGDTGNRFAVVHHPMQPHALAAPLHYHHNEDEISYVLQGRLGALLGDDVIFAEAGAWVFKPRRQWHTFWNAGETTCEIIEIISPAGFENYFREVAASWGDVQKFAEINRKYSLEMDFESIPGLCDRFGLTFPQL</sequence>
<dbReference type="Proteomes" id="UP000184139">
    <property type="component" value="Unassembled WGS sequence"/>
</dbReference>
<dbReference type="Gene3D" id="2.60.120.10">
    <property type="entry name" value="Jelly Rolls"/>
    <property type="match status" value="1"/>
</dbReference>
<dbReference type="InterPro" id="IPR053146">
    <property type="entry name" value="QDO-like"/>
</dbReference>
<accession>A0A1M5X0G4</accession>
<evidence type="ECO:0000313" key="3">
    <source>
        <dbReference type="Proteomes" id="UP000184139"/>
    </source>
</evidence>
<evidence type="ECO:0000313" key="2">
    <source>
        <dbReference type="EMBL" id="SHH93220.1"/>
    </source>
</evidence>
<organism evidence="2 3">
    <name type="scientific">Desulfofustis glycolicus DSM 9705</name>
    <dbReference type="NCBI Taxonomy" id="1121409"/>
    <lineage>
        <taxon>Bacteria</taxon>
        <taxon>Pseudomonadati</taxon>
        <taxon>Thermodesulfobacteriota</taxon>
        <taxon>Desulfobulbia</taxon>
        <taxon>Desulfobulbales</taxon>
        <taxon>Desulfocapsaceae</taxon>
        <taxon>Desulfofustis</taxon>
    </lineage>
</organism>
<protein>
    <submittedName>
        <fullName evidence="2">Cupin domain-containing protein</fullName>
    </submittedName>
</protein>
<evidence type="ECO:0000259" key="1">
    <source>
        <dbReference type="Pfam" id="PF07883"/>
    </source>
</evidence>
<dbReference type="Pfam" id="PF07883">
    <property type="entry name" value="Cupin_2"/>
    <property type="match status" value="1"/>
</dbReference>
<dbReference type="InterPro" id="IPR014710">
    <property type="entry name" value="RmlC-like_jellyroll"/>
</dbReference>
<keyword evidence="3" id="KW-1185">Reference proteome</keyword>
<reference evidence="2 3" key="1">
    <citation type="submission" date="2016-11" db="EMBL/GenBank/DDBJ databases">
        <authorList>
            <person name="Jaros S."/>
            <person name="Januszkiewicz K."/>
            <person name="Wedrychowicz H."/>
        </authorList>
    </citation>
    <scope>NUCLEOTIDE SEQUENCE [LARGE SCALE GENOMIC DNA]</scope>
    <source>
        <strain evidence="2 3">DSM 9705</strain>
    </source>
</reference>
<dbReference type="SUPFAM" id="SSF51182">
    <property type="entry name" value="RmlC-like cupins"/>
    <property type="match status" value="1"/>
</dbReference>
<dbReference type="PANTHER" id="PTHR36440">
    <property type="entry name" value="PUTATIVE (AFU_ORTHOLOGUE AFUA_8G07350)-RELATED"/>
    <property type="match status" value="1"/>
</dbReference>
<gene>
    <name evidence="2" type="ORF">SAMN02745124_02641</name>
</gene>
<dbReference type="InterPro" id="IPR011051">
    <property type="entry name" value="RmlC_Cupin_sf"/>
</dbReference>
<proteinExistence type="predicted"/>
<feature type="domain" description="Cupin type-2" evidence="1">
    <location>
        <begin position="76"/>
        <end position="142"/>
    </location>
</feature>
<dbReference type="AlphaFoldDB" id="A0A1M5X0G4"/>
<name>A0A1M5X0G4_9BACT</name>
<dbReference type="STRING" id="1121409.SAMN02745124_02641"/>
<dbReference type="RefSeq" id="WP_208609791.1">
    <property type="nucleotide sequence ID" value="NZ_FQXS01000016.1"/>
</dbReference>
<dbReference type="InterPro" id="IPR013096">
    <property type="entry name" value="Cupin_2"/>
</dbReference>
<dbReference type="PANTHER" id="PTHR36440:SF1">
    <property type="entry name" value="PUTATIVE (AFU_ORTHOLOGUE AFUA_8G07350)-RELATED"/>
    <property type="match status" value="1"/>
</dbReference>